<dbReference type="EMBL" id="CAJOBD010010284">
    <property type="protein sequence ID" value="CAF4150256.1"/>
    <property type="molecule type" value="Genomic_DNA"/>
</dbReference>
<evidence type="ECO:0000313" key="2">
    <source>
        <dbReference type="Proteomes" id="UP000663836"/>
    </source>
</evidence>
<protein>
    <recommendedName>
        <fullName evidence="3">F-box domain-containing protein</fullName>
    </recommendedName>
</protein>
<evidence type="ECO:0000313" key="1">
    <source>
        <dbReference type="EMBL" id="CAF4150256.1"/>
    </source>
</evidence>
<evidence type="ECO:0008006" key="3">
    <source>
        <dbReference type="Google" id="ProtNLM"/>
    </source>
</evidence>
<sequence>MEQIKRQQSKFFHNYNESQRKKIRSDSYNYLSRKTITYFEDLSNELIYEVFEFLDYFHVYEAFFNLNIRFRNLLINSTLPIQINISSMSKSAYQQYHTDIIKTSTYRINSLQLSNLFIYGLAFSPIRILSKFLQLERLILNNIKSQYLEKLLLQLISLPLLSSLTITSLDTVKNTSIIYHQIFRLPALKYCKLSLERYSNDYDLPLSTIYDQSPIEHLIINDDMYLDQLNRLVSYVPQLRRLSIQLRQGYWRQRTKIRPPTLSHLTHVFLKLDYVSFNQFEQLVIDLFATIQVLYISIKYNRDIAYMDSKRWE</sequence>
<dbReference type="AlphaFoldDB" id="A0A819YB77"/>
<organism evidence="1 2">
    <name type="scientific">Rotaria sordida</name>
    <dbReference type="NCBI Taxonomy" id="392033"/>
    <lineage>
        <taxon>Eukaryota</taxon>
        <taxon>Metazoa</taxon>
        <taxon>Spiralia</taxon>
        <taxon>Gnathifera</taxon>
        <taxon>Rotifera</taxon>
        <taxon>Eurotatoria</taxon>
        <taxon>Bdelloidea</taxon>
        <taxon>Philodinida</taxon>
        <taxon>Philodinidae</taxon>
        <taxon>Rotaria</taxon>
    </lineage>
</organism>
<comment type="caution">
    <text evidence="1">The sequence shown here is derived from an EMBL/GenBank/DDBJ whole genome shotgun (WGS) entry which is preliminary data.</text>
</comment>
<gene>
    <name evidence="1" type="ORF">JBS370_LOCUS33953</name>
</gene>
<name>A0A819YB77_9BILA</name>
<proteinExistence type="predicted"/>
<accession>A0A819YB77</accession>
<dbReference type="Proteomes" id="UP000663836">
    <property type="component" value="Unassembled WGS sequence"/>
</dbReference>
<reference evidence="1" key="1">
    <citation type="submission" date="2021-02" db="EMBL/GenBank/DDBJ databases">
        <authorList>
            <person name="Nowell W R."/>
        </authorList>
    </citation>
    <scope>NUCLEOTIDE SEQUENCE</scope>
</reference>